<sequence length="403" mass="45358">MCKFITKRHCRCGRKAEINNRTVHCQKFTEKYRQGWRKYLQLGYCSTRFDNNLTATCRKCQKKTGVTCWELLQPCAGRARPEKEKAFIPSSAPCAQTEGKRPLSFSPYENNPPLFSHAIPKQQQPRPSESRSNRDRSRSRNPSNSKINNIQTLHPRLYLQEFRYSVLEDEEDDGKPILAPFSPPSARVQKQQSRSPPPPTPQAPSAPRERESPRPLNMRRKPVPPPSGPPPDKPLPPLPVSHGITNKQKPQRAAAMLSPPRPSDRSSRRAHQNTPTSSSRTRASSRRPSPPPPYRTSPSSPSTSSSSRKRSDSSSSSPNTEAAAKRREAILAYDKRVREENKARAARVSKAKEKEQRPKKRSSSGFSWLKKLLSPSSDLSFECIGVPEGHPACPVAARPRKNR</sequence>
<dbReference type="EMBL" id="JAULSO010000001">
    <property type="protein sequence ID" value="KAK3693931.1"/>
    <property type="molecule type" value="Genomic_DNA"/>
</dbReference>
<accession>A0AAE0XIJ0</accession>
<dbReference type="AlphaFoldDB" id="A0AAE0XIJ0"/>
<organism evidence="2 3">
    <name type="scientific">Podospora appendiculata</name>
    <dbReference type="NCBI Taxonomy" id="314037"/>
    <lineage>
        <taxon>Eukaryota</taxon>
        <taxon>Fungi</taxon>
        <taxon>Dikarya</taxon>
        <taxon>Ascomycota</taxon>
        <taxon>Pezizomycotina</taxon>
        <taxon>Sordariomycetes</taxon>
        <taxon>Sordariomycetidae</taxon>
        <taxon>Sordariales</taxon>
        <taxon>Podosporaceae</taxon>
        <taxon>Podospora</taxon>
    </lineage>
</organism>
<gene>
    <name evidence="2" type="ORF">B0T22DRAFT_476730</name>
</gene>
<feature type="compositionally biased region" description="Pro residues" evidence="1">
    <location>
        <begin position="223"/>
        <end position="239"/>
    </location>
</feature>
<feature type="region of interest" description="Disordered" evidence="1">
    <location>
        <begin position="86"/>
        <end position="152"/>
    </location>
</feature>
<comment type="caution">
    <text evidence="2">The sequence shown here is derived from an EMBL/GenBank/DDBJ whole genome shotgun (WGS) entry which is preliminary data.</text>
</comment>
<evidence type="ECO:0000256" key="1">
    <source>
        <dbReference type="SAM" id="MobiDB-lite"/>
    </source>
</evidence>
<keyword evidence="3" id="KW-1185">Reference proteome</keyword>
<feature type="compositionally biased region" description="Low complexity" evidence="1">
    <location>
        <begin position="296"/>
        <end position="306"/>
    </location>
</feature>
<reference evidence="2" key="2">
    <citation type="submission" date="2023-06" db="EMBL/GenBank/DDBJ databases">
        <authorList>
            <consortium name="Lawrence Berkeley National Laboratory"/>
            <person name="Haridas S."/>
            <person name="Hensen N."/>
            <person name="Bonometti L."/>
            <person name="Westerberg I."/>
            <person name="Brannstrom I.O."/>
            <person name="Guillou S."/>
            <person name="Cros-Aarteil S."/>
            <person name="Calhoun S."/>
            <person name="Kuo A."/>
            <person name="Mondo S."/>
            <person name="Pangilinan J."/>
            <person name="Riley R."/>
            <person name="Labutti K."/>
            <person name="Andreopoulos B."/>
            <person name="Lipzen A."/>
            <person name="Chen C."/>
            <person name="Yanf M."/>
            <person name="Daum C."/>
            <person name="Ng V."/>
            <person name="Clum A."/>
            <person name="Steindorff A."/>
            <person name="Ohm R."/>
            <person name="Martin F."/>
            <person name="Silar P."/>
            <person name="Natvig D."/>
            <person name="Lalanne C."/>
            <person name="Gautier V."/>
            <person name="Ament-Velasquez S.L."/>
            <person name="Kruys A."/>
            <person name="Hutchinson M.I."/>
            <person name="Powell A.J."/>
            <person name="Barry K."/>
            <person name="Miller A.N."/>
            <person name="Grigoriev I.V."/>
            <person name="Debuchy R."/>
            <person name="Gladieux P."/>
            <person name="Thoren M.H."/>
            <person name="Johannesson H."/>
        </authorList>
    </citation>
    <scope>NUCLEOTIDE SEQUENCE</scope>
    <source>
        <strain evidence="2">CBS 314.62</strain>
    </source>
</reference>
<proteinExistence type="predicted"/>
<feature type="compositionally biased region" description="Basic and acidic residues" evidence="1">
    <location>
        <begin position="128"/>
        <end position="138"/>
    </location>
</feature>
<name>A0AAE0XIJ0_9PEZI</name>
<evidence type="ECO:0000313" key="3">
    <source>
        <dbReference type="Proteomes" id="UP001270362"/>
    </source>
</evidence>
<feature type="compositionally biased region" description="Pro residues" evidence="1">
    <location>
        <begin position="195"/>
        <end position="204"/>
    </location>
</feature>
<feature type="region of interest" description="Disordered" evidence="1">
    <location>
        <begin position="170"/>
        <end position="369"/>
    </location>
</feature>
<protein>
    <submittedName>
        <fullName evidence="2">Uncharacterized protein</fullName>
    </submittedName>
</protein>
<reference evidence="2" key="1">
    <citation type="journal article" date="2023" name="Mol. Phylogenet. Evol.">
        <title>Genome-scale phylogeny and comparative genomics of the fungal order Sordariales.</title>
        <authorList>
            <person name="Hensen N."/>
            <person name="Bonometti L."/>
            <person name="Westerberg I."/>
            <person name="Brannstrom I.O."/>
            <person name="Guillou S."/>
            <person name="Cros-Aarteil S."/>
            <person name="Calhoun S."/>
            <person name="Haridas S."/>
            <person name="Kuo A."/>
            <person name="Mondo S."/>
            <person name="Pangilinan J."/>
            <person name="Riley R."/>
            <person name="LaButti K."/>
            <person name="Andreopoulos B."/>
            <person name="Lipzen A."/>
            <person name="Chen C."/>
            <person name="Yan M."/>
            <person name="Daum C."/>
            <person name="Ng V."/>
            <person name="Clum A."/>
            <person name="Steindorff A."/>
            <person name="Ohm R.A."/>
            <person name="Martin F."/>
            <person name="Silar P."/>
            <person name="Natvig D.O."/>
            <person name="Lalanne C."/>
            <person name="Gautier V."/>
            <person name="Ament-Velasquez S.L."/>
            <person name="Kruys A."/>
            <person name="Hutchinson M.I."/>
            <person name="Powell A.J."/>
            <person name="Barry K."/>
            <person name="Miller A.N."/>
            <person name="Grigoriev I.V."/>
            <person name="Debuchy R."/>
            <person name="Gladieux P."/>
            <person name="Hiltunen Thoren M."/>
            <person name="Johannesson H."/>
        </authorList>
    </citation>
    <scope>NUCLEOTIDE SEQUENCE</scope>
    <source>
        <strain evidence="2">CBS 314.62</strain>
    </source>
</reference>
<feature type="compositionally biased region" description="Basic and acidic residues" evidence="1">
    <location>
        <begin position="323"/>
        <end position="343"/>
    </location>
</feature>
<dbReference type="Proteomes" id="UP001270362">
    <property type="component" value="Unassembled WGS sequence"/>
</dbReference>
<evidence type="ECO:0000313" key="2">
    <source>
        <dbReference type="EMBL" id="KAK3693931.1"/>
    </source>
</evidence>